<protein>
    <recommendedName>
        <fullName evidence="3">DUF4200 domain-containing protein</fullName>
    </recommendedName>
</protein>
<keyword evidence="6" id="KW-1185">Reference proteome</keyword>
<evidence type="ECO:0000256" key="2">
    <source>
        <dbReference type="SAM" id="MobiDB-lite"/>
    </source>
</evidence>
<dbReference type="HOGENOM" id="CLU_1604521_0_0_1"/>
<evidence type="ECO:0000259" key="3">
    <source>
        <dbReference type="Pfam" id="PF13863"/>
    </source>
</evidence>
<evidence type="ECO:0000313" key="5">
    <source>
        <dbReference type="EnsemblMetazoa" id="HelroP163384"/>
    </source>
</evidence>
<evidence type="ECO:0000313" key="6">
    <source>
        <dbReference type="Proteomes" id="UP000015101"/>
    </source>
</evidence>
<feature type="coiled-coil region" evidence="1">
    <location>
        <begin position="101"/>
        <end position="128"/>
    </location>
</feature>
<feature type="compositionally biased region" description="Basic and acidic residues" evidence="2">
    <location>
        <begin position="7"/>
        <end position="30"/>
    </location>
</feature>
<dbReference type="Proteomes" id="UP000015101">
    <property type="component" value="Unassembled WGS sequence"/>
</dbReference>
<keyword evidence="1" id="KW-0175">Coiled coil</keyword>
<dbReference type="InParanoid" id="T1ETZ4"/>
<dbReference type="Pfam" id="PF13863">
    <property type="entry name" value="DUF4200"/>
    <property type="match status" value="1"/>
</dbReference>
<dbReference type="CTD" id="20200044"/>
<dbReference type="OrthoDB" id="2134857at2759"/>
<reference evidence="4 6" key="2">
    <citation type="journal article" date="2013" name="Nature">
        <title>Insights into bilaterian evolution from three spiralian genomes.</title>
        <authorList>
            <person name="Simakov O."/>
            <person name="Marletaz F."/>
            <person name="Cho S.J."/>
            <person name="Edsinger-Gonzales E."/>
            <person name="Havlak P."/>
            <person name="Hellsten U."/>
            <person name="Kuo D.H."/>
            <person name="Larsson T."/>
            <person name="Lv J."/>
            <person name="Arendt D."/>
            <person name="Savage R."/>
            <person name="Osoegawa K."/>
            <person name="de Jong P."/>
            <person name="Grimwood J."/>
            <person name="Chapman J.A."/>
            <person name="Shapiro H."/>
            <person name="Aerts A."/>
            <person name="Otillar R.P."/>
            <person name="Terry A.Y."/>
            <person name="Boore J.L."/>
            <person name="Grigoriev I.V."/>
            <person name="Lindberg D.R."/>
            <person name="Seaver E.C."/>
            <person name="Weisblat D.A."/>
            <person name="Putnam N.H."/>
            <person name="Rokhsar D.S."/>
        </authorList>
    </citation>
    <scope>NUCLEOTIDE SEQUENCE</scope>
</reference>
<sequence>MEELETSNDRNCDIKHATKAYGSDDKIDLPENRVNDKQHQFNPANFIRSTDDVNIGKINKKQKTRNKEEEKDAGIHLSAQTRVLQLKHDSDRMDKLLVIKREEYEKRMKELGARKQLLKEKRAQVKENYIKFNNYFEEMREKKEKTLERVKESQGLREQKNLEIIQ</sequence>
<evidence type="ECO:0000313" key="4">
    <source>
        <dbReference type="EMBL" id="ESN96331.1"/>
    </source>
</evidence>
<dbReference type="EnsemblMetazoa" id="HelroT163384">
    <property type="protein sequence ID" value="HelroP163384"/>
    <property type="gene ID" value="HelroG163384"/>
</dbReference>
<feature type="domain" description="DUF4200" evidence="3">
    <location>
        <begin position="84"/>
        <end position="165"/>
    </location>
</feature>
<accession>T1ETZ4</accession>
<dbReference type="GeneID" id="20200044"/>
<feature type="region of interest" description="Disordered" evidence="2">
    <location>
        <begin position="1"/>
        <end position="30"/>
    </location>
</feature>
<dbReference type="AlphaFoldDB" id="T1ETZ4"/>
<dbReference type="RefSeq" id="XP_009025511.1">
    <property type="nucleotide sequence ID" value="XM_009027263.1"/>
</dbReference>
<organism evidence="5 6">
    <name type="scientific">Helobdella robusta</name>
    <name type="common">Californian leech</name>
    <dbReference type="NCBI Taxonomy" id="6412"/>
    <lineage>
        <taxon>Eukaryota</taxon>
        <taxon>Metazoa</taxon>
        <taxon>Spiralia</taxon>
        <taxon>Lophotrochozoa</taxon>
        <taxon>Annelida</taxon>
        <taxon>Clitellata</taxon>
        <taxon>Hirudinea</taxon>
        <taxon>Rhynchobdellida</taxon>
        <taxon>Glossiphoniidae</taxon>
        <taxon>Helobdella</taxon>
    </lineage>
</organism>
<reference evidence="6" key="1">
    <citation type="submission" date="2012-12" db="EMBL/GenBank/DDBJ databases">
        <authorList>
            <person name="Hellsten U."/>
            <person name="Grimwood J."/>
            <person name="Chapman J.A."/>
            <person name="Shapiro H."/>
            <person name="Aerts A."/>
            <person name="Otillar R.P."/>
            <person name="Terry A.Y."/>
            <person name="Boore J.L."/>
            <person name="Simakov O."/>
            <person name="Marletaz F."/>
            <person name="Cho S.-J."/>
            <person name="Edsinger-Gonzales E."/>
            <person name="Havlak P."/>
            <person name="Kuo D.-H."/>
            <person name="Larsson T."/>
            <person name="Lv J."/>
            <person name="Arendt D."/>
            <person name="Savage R."/>
            <person name="Osoegawa K."/>
            <person name="de Jong P."/>
            <person name="Lindberg D.R."/>
            <person name="Seaver E.C."/>
            <person name="Weisblat D.A."/>
            <person name="Putnam N.H."/>
            <person name="Grigoriev I.V."/>
            <person name="Rokhsar D.S."/>
        </authorList>
    </citation>
    <scope>NUCLEOTIDE SEQUENCE</scope>
</reference>
<proteinExistence type="predicted"/>
<gene>
    <name evidence="5" type="primary">20200044</name>
    <name evidence="4" type="ORF">HELRODRAFT_163384</name>
</gene>
<dbReference type="EMBL" id="KB097495">
    <property type="protein sequence ID" value="ESN96331.1"/>
    <property type="molecule type" value="Genomic_DNA"/>
</dbReference>
<reference evidence="5" key="3">
    <citation type="submission" date="2015-06" db="UniProtKB">
        <authorList>
            <consortium name="EnsemblMetazoa"/>
        </authorList>
    </citation>
    <scope>IDENTIFICATION</scope>
</reference>
<name>T1ETZ4_HELRO</name>
<dbReference type="InterPro" id="IPR025252">
    <property type="entry name" value="DUF4200"/>
</dbReference>
<dbReference type="EMBL" id="AMQM01001381">
    <property type="status" value="NOT_ANNOTATED_CDS"/>
    <property type="molecule type" value="Genomic_DNA"/>
</dbReference>
<evidence type="ECO:0000256" key="1">
    <source>
        <dbReference type="SAM" id="Coils"/>
    </source>
</evidence>
<dbReference type="KEGG" id="hro:HELRODRAFT_163384"/>